<evidence type="ECO:0000313" key="3">
    <source>
        <dbReference type="Proteomes" id="UP001196870"/>
    </source>
</evidence>
<feature type="domain" description="ABC-three component systems C-terminal" evidence="1">
    <location>
        <begin position="220"/>
        <end position="346"/>
    </location>
</feature>
<dbReference type="InterPro" id="IPR046914">
    <property type="entry name" value="ABC-3C_CTD6"/>
</dbReference>
<evidence type="ECO:0000259" key="1">
    <source>
        <dbReference type="Pfam" id="PF20282"/>
    </source>
</evidence>
<accession>A0ABS5EZT1</accession>
<keyword evidence="3" id="KW-1185">Reference proteome</keyword>
<dbReference type="Proteomes" id="UP001196870">
    <property type="component" value="Unassembled WGS sequence"/>
</dbReference>
<proteinExistence type="predicted"/>
<organism evidence="2 3">
    <name type="scientific">Plastoroseomonas hellenica</name>
    <dbReference type="NCBI Taxonomy" id="2687306"/>
    <lineage>
        <taxon>Bacteria</taxon>
        <taxon>Pseudomonadati</taxon>
        <taxon>Pseudomonadota</taxon>
        <taxon>Alphaproteobacteria</taxon>
        <taxon>Acetobacterales</taxon>
        <taxon>Acetobacteraceae</taxon>
        <taxon>Plastoroseomonas</taxon>
    </lineage>
</organism>
<comment type="caution">
    <text evidence="2">The sequence shown here is derived from an EMBL/GenBank/DDBJ whole genome shotgun (WGS) entry which is preliminary data.</text>
</comment>
<dbReference type="RefSeq" id="WP_211853104.1">
    <property type="nucleotide sequence ID" value="NZ_JAAGBB010000015.1"/>
</dbReference>
<reference evidence="3" key="1">
    <citation type="journal article" date="2021" name="Syst. Appl. Microbiol.">
        <title>Roseomonas hellenica sp. nov., isolated from roots of wild-growing Alkanna tinctoria.</title>
        <authorList>
            <person name="Rat A."/>
            <person name="Naranjo H.D."/>
            <person name="Lebbe L."/>
            <person name="Cnockaert M."/>
            <person name="Krigas N."/>
            <person name="Grigoriadou K."/>
            <person name="Maloupa E."/>
            <person name="Willems A."/>
        </authorList>
    </citation>
    <scope>NUCLEOTIDE SEQUENCE [LARGE SCALE GENOMIC DNA]</scope>
    <source>
        <strain evidence="3">LMG 31523</strain>
    </source>
</reference>
<evidence type="ECO:0000313" key="2">
    <source>
        <dbReference type="EMBL" id="MBR0665430.1"/>
    </source>
</evidence>
<sequence length="351" mass="38005">MTKKMGAADPLEIRTGPTIPPIERLKLFSASDWEGCVDEWASSLPGYGLVERAGGAGDMGCDIVATVDASQPNGAWDNYQCKHYDHPLAPSDIWLELGKLCYFTQQGAYSVPRRYYFVAPRGVGTKLMRLLKKPEELRAGLIAVWSDKCSGHLTAGSSIPLTGALAGYVSTFDFSRVGHLPPLKLIEGLMATPFFAVRFGLGLPARPAPPSPPAAIDPVESRYVAQLLGAYGDNRNKPVATLADLGPKHQAHFKRARESFYCAEALHSFSRDTLPDGAFENLQNQIYDGVVDVAEADHACGLTRVNATTQQATSLALTSSALLGRVEIADRHGICHQLANDDRLTWVPDRG</sequence>
<gene>
    <name evidence="2" type="ORF">GXW71_13780</name>
</gene>
<dbReference type="EMBL" id="JAAGBB010000015">
    <property type="protein sequence ID" value="MBR0665430.1"/>
    <property type="molecule type" value="Genomic_DNA"/>
</dbReference>
<name>A0ABS5EZT1_9PROT</name>
<protein>
    <recommendedName>
        <fullName evidence="1">ABC-three component systems C-terminal domain-containing protein</fullName>
    </recommendedName>
</protein>
<dbReference type="Pfam" id="PF20282">
    <property type="entry name" value="CTD6"/>
    <property type="match status" value="1"/>
</dbReference>